<keyword evidence="1" id="KW-0175">Coiled coil</keyword>
<dbReference type="PANTHER" id="PTHR33223:SF11">
    <property type="entry name" value="ELEMENT PROTEIN, PUTATIVE-RELATED"/>
    <property type="match status" value="1"/>
</dbReference>
<gene>
    <name evidence="3" type="ORF">LSAT_V11C900459030</name>
</gene>
<accession>A0A9R1UEZ6</accession>
<dbReference type="PANTHER" id="PTHR33223">
    <property type="entry name" value="CCHC-TYPE DOMAIN-CONTAINING PROTEIN"/>
    <property type="match status" value="1"/>
</dbReference>
<comment type="caution">
    <text evidence="3">The sequence shown here is derived from an EMBL/GenBank/DDBJ whole genome shotgun (WGS) entry which is preliminary data.</text>
</comment>
<name>A0A9R1UEZ6_LACSA</name>
<dbReference type="AlphaFoldDB" id="A0A9R1UEZ6"/>
<evidence type="ECO:0000259" key="2">
    <source>
        <dbReference type="Pfam" id="PF03732"/>
    </source>
</evidence>
<organism evidence="3 4">
    <name type="scientific">Lactuca sativa</name>
    <name type="common">Garden lettuce</name>
    <dbReference type="NCBI Taxonomy" id="4236"/>
    <lineage>
        <taxon>Eukaryota</taxon>
        <taxon>Viridiplantae</taxon>
        <taxon>Streptophyta</taxon>
        <taxon>Embryophyta</taxon>
        <taxon>Tracheophyta</taxon>
        <taxon>Spermatophyta</taxon>
        <taxon>Magnoliopsida</taxon>
        <taxon>eudicotyledons</taxon>
        <taxon>Gunneridae</taxon>
        <taxon>Pentapetalae</taxon>
        <taxon>asterids</taxon>
        <taxon>campanulids</taxon>
        <taxon>Asterales</taxon>
        <taxon>Asteraceae</taxon>
        <taxon>Cichorioideae</taxon>
        <taxon>Cichorieae</taxon>
        <taxon>Lactucinae</taxon>
        <taxon>Lactuca</taxon>
    </lineage>
</organism>
<reference evidence="3 4" key="1">
    <citation type="journal article" date="2017" name="Nat. Commun.">
        <title>Genome assembly with in vitro proximity ligation data and whole-genome triplication in lettuce.</title>
        <authorList>
            <person name="Reyes-Chin-Wo S."/>
            <person name="Wang Z."/>
            <person name="Yang X."/>
            <person name="Kozik A."/>
            <person name="Arikit S."/>
            <person name="Song C."/>
            <person name="Xia L."/>
            <person name="Froenicke L."/>
            <person name="Lavelle D.O."/>
            <person name="Truco M.J."/>
            <person name="Xia R."/>
            <person name="Zhu S."/>
            <person name="Xu C."/>
            <person name="Xu H."/>
            <person name="Xu X."/>
            <person name="Cox K."/>
            <person name="Korf I."/>
            <person name="Meyers B.C."/>
            <person name="Michelmore R.W."/>
        </authorList>
    </citation>
    <scope>NUCLEOTIDE SEQUENCE [LARGE SCALE GENOMIC DNA]</scope>
    <source>
        <strain evidence="4">cv. Salinas</strain>
        <tissue evidence="3">Seedlings</tissue>
    </source>
</reference>
<evidence type="ECO:0000256" key="1">
    <source>
        <dbReference type="SAM" id="Coils"/>
    </source>
</evidence>
<dbReference type="InterPro" id="IPR005162">
    <property type="entry name" value="Retrotrans_gag_dom"/>
</dbReference>
<dbReference type="EMBL" id="NBSK02000009">
    <property type="protein sequence ID" value="KAJ0185846.1"/>
    <property type="molecule type" value="Genomic_DNA"/>
</dbReference>
<evidence type="ECO:0000313" key="3">
    <source>
        <dbReference type="EMBL" id="KAJ0185846.1"/>
    </source>
</evidence>
<evidence type="ECO:0000313" key="4">
    <source>
        <dbReference type="Proteomes" id="UP000235145"/>
    </source>
</evidence>
<proteinExistence type="predicted"/>
<feature type="coiled-coil region" evidence="1">
    <location>
        <begin position="216"/>
        <end position="243"/>
    </location>
</feature>
<keyword evidence="4" id="KW-1185">Reference proteome</keyword>
<dbReference type="Pfam" id="PF03732">
    <property type="entry name" value="Retrotrans_gag"/>
    <property type="match status" value="1"/>
</dbReference>
<sequence>MSENGDDDEKTLREWATQEVTRQPLCITFLEAQNFKLKYGLIHLLPPFRGLENEDSHKFLKEFLVVCSGMKPHAVTEDQIKLRAFPFSVQDAANEWLYDLPSGSITSWNKLAKLFLEKYFPEDKVSHLHREIFDIKQWKREAFHTYWEQFKKLLRPQQNFQQRNQYQTPPGFQHPFQQNQHQNNFQQPHVHPQASSSNMSLEYIVKSFATSNQALQNETESSLKNLEQQVSQLAKSMSKLEAQTQGKFSSQTEKNPKNNACVVTLRSGINYKGTNQ</sequence>
<feature type="domain" description="Retrotransposon gag" evidence="2">
    <location>
        <begin position="84"/>
        <end position="156"/>
    </location>
</feature>
<protein>
    <recommendedName>
        <fullName evidence="2">Retrotransposon gag domain-containing protein</fullName>
    </recommendedName>
</protein>
<dbReference type="Proteomes" id="UP000235145">
    <property type="component" value="Unassembled WGS sequence"/>
</dbReference>